<accession>A0ABY8PPB4</accession>
<keyword evidence="3" id="KW-1185">Reference proteome</keyword>
<dbReference type="InterPro" id="IPR036259">
    <property type="entry name" value="MFS_trans_sf"/>
</dbReference>
<keyword evidence="1" id="KW-1133">Transmembrane helix</keyword>
<feature type="transmembrane region" description="Helical" evidence="1">
    <location>
        <begin position="52"/>
        <end position="73"/>
    </location>
</feature>
<sequence length="390" mass="45996">MNDRSNKIRIKSVGYLLIPAIFLVFVYISYGVIIQGFVSTELQYSFNLKQNILPLLNIPIFVGMCFGVYISHYKVKNKKLFYSFLLFSIIINFFYFFIKKYIYFLIIRFISGIGFGCLFGYLSAYYYYYRSELNIKNVSLEWGKAFGVLLAALSTYYLVPFLGWNFAFFILLVGIFIIIMVSFLPEIEDISYLELKSFSKEKKTLLYLFMGIYFIIGNNYYIITLNIKNILVHFSKDYVIVHFYLILFSISIIFGYLISIYLYNKFSKFFLIFSLNLLLIFISFISIFAFSGIQIAYFLLLNIAIQIIIWNTVLVYSLTFFDPKERYIIIKSMFFMISFGGICSSIFSFLLNTKLSTNIFIFIGFTSLISLILTYNLSKKYNRYNHFMKR</sequence>
<feature type="transmembrane region" description="Helical" evidence="1">
    <location>
        <begin position="12"/>
        <end position="32"/>
    </location>
</feature>
<evidence type="ECO:0008006" key="4">
    <source>
        <dbReference type="Google" id="ProtNLM"/>
    </source>
</evidence>
<feature type="transmembrane region" description="Helical" evidence="1">
    <location>
        <begin position="333"/>
        <end position="351"/>
    </location>
</feature>
<dbReference type="EMBL" id="CP069362">
    <property type="protein sequence ID" value="WGS64475.1"/>
    <property type="molecule type" value="Genomic_DNA"/>
</dbReference>
<proteinExistence type="predicted"/>
<keyword evidence="1" id="KW-0472">Membrane</keyword>
<feature type="transmembrane region" description="Helical" evidence="1">
    <location>
        <begin position="80"/>
        <end position="98"/>
    </location>
</feature>
<protein>
    <recommendedName>
        <fullName evidence="4">MFS transporter</fullName>
    </recommendedName>
</protein>
<dbReference type="Pfam" id="PF07690">
    <property type="entry name" value="MFS_1"/>
    <property type="match status" value="1"/>
</dbReference>
<feature type="transmembrane region" description="Helical" evidence="1">
    <location>
        <begin position="270"/>
        <end position="290"/>
    </location>
</feature>
<organism evidence="2 3">
    <name type="scientific">Marinitoga aeolica</name>
    <dbReference type="NCBI Taxonomy" id="2809031"/>
    <lineage>
        <taxon>Bacteria</taxon>
        <taxon>Thermotogati</taxon>
        <taxon>Thermotogota</taxon>
        <taxon>Thermotogae</taxon>
        <taxon>Petrotogales</taxon>
        <taxon>Petrotogaceae</taxon>
        <taxon>Marinitoga</taxon>
    </lineage>
</organism>
<dbReference type="Proteomes" id="UP001232493">
    <property type="component" value="Chromosome"/>
</dbReference>
<dbReference type="InterPro" id="IPR011701">
    <property type="entry name" value="MFS"/>
</dbReference>
<feature type="transmembrane region" description="Helical" evidence="1">
    <location>
        <begin position="243"/>
        <end position="263"/>
    </location>
</feature>
<feature type="transmembrane region" description="Helical" evidence="1">
    <location>
        <begin position="205"/>
        <end position="223"/>
    </location>
</feature>
<evidence type="ECO:0000313" key="3">
    <source>
        <dbReference type="Proteomes" id="UP001232493"/>
    </source>
</evidence>
<gene>
    <name evidence="2" type="ORF">JRV97_08840</name>
</gene>
<dbReference type="RefSeq" id="WP_280998142.1">
    <property type="nucleotide sequence ID" value="NZ_CP069362.1"/>
</dbReference>
<feature type="transmembrane region" description="Helical" evidence="1">
    <location>
        <begin position="357"/>
        <end position="378"/>
    </location>
</feature>
<reference evidence="2 3" key="1">
    <citation type="submission" date="2021-02" db="EMBL/GenBank/DDBJ databases">
        <title>Characterization of Marinitoga sp. nov. str. BP5-C20A.</title>
        <authorList>
            <person name="Erauso G."/>
            <person name="Postec A."/>
        </authorList>
    </citation>
    <scope>NUCLEOTIDE SEQUENCE [LARGE SCALE GENOMIC DNA]</scope>
    <source>
        <strain evidence="2 3">BP5-C20A</strain>
    </source>
</reference>
<dbReference type="Gene3D" id="1.20.1250.20">
    <property type="entry name" value="MFS general substrate transporter like domains"/>
    <property type="match status" value="1"/>
</dbReference>
<feature type="transmembrane region" description="Helical" evidence="1">
    <location>
        <begin position="104"/>
        <end position="128"/>
    </location>
</feature>
<feature type="transmembrane region" description="Helical" evidence="1">
    <location>
        <begin position="165"/>
        <end position="184"/>
    </location>
</feature>
<feature type="transmembrane region" description="Helical" evidence="1">
    <location>
        <begin position="140"/>
        <end position="159"/>
    </location>
</feature>
<keyword evidence="1" id="KW-0812">Transmembrane</keyword>
<evidence type="ECO:0000256" key="1">
    <source>
        <dbReference type="SAM" id="Phobius"/>
    </source>
</evidence>
<feature type="transmembrane region" description="Helical" evidence="1">
    <location>
        <begin position="296"/>
        <end position="321"/>
    </location>
</feature>
<dbReference type="SUPFAM" id="SSF103473">
    <property type="entry name" value="MFS general substrate transporter"/>
    <property type="match status" value="1"/>
</dbReference>
<name>A0ABY8PPB4_9BACT</name>
<evidence type="ECO:0000313" key="2">
    <source>
        <dbReference type="EMBL" id="WGS64475.1"/>
    </source>
</evidence>